<feature type="transmembrane region" description="Helical" evidence="6">
    <location>
        <begin position="26"/>
        <end position="48"/>
    </location>
</feature>
<reference evidence="9 10" key="1">
    <citation type="submission" date="2023-07" db="EMBL/GenBank/DDBJ databases">
        <title>Genomic Encyclopedia of Type Strains, Phase IV (KMG-IV): sequencing the most valuable type-strain genomes for metagenomic binning, comparative biology and taxonomic classification.</title>
        <authorList>
            <person name="Goeker M."/>
        </authorList>
    </citation>
    <scope>NUCLEOTIDE SEQUENCE [LARGE SCALE GENOMIC DNA]</scope>
    <source>
        <strain evidence="9 10">DSM 18695</strain>
    </source>
</reference>
<dbReference type="SUPFAM" id="SSF52172">
    <property type="entry name" value="CheY-like"/>
    <property type="match status" value="1"/>
</dbReference>
<dbReference type="RefSeq" id="WP_307351590.1">
    <property type="nucleotide sequence ID" value="NZ_JAUSVS010000008.1"/>
</dbReference>
<feature type="coiled-coil region" evidence="5">
    <location>
        <begin position="358"/>
        <end position="396"/>
    </location>
</feature>
<dbReference type="Pfam" id="PF00512">
    <property type="entry name" value="HisKA"/>
    <property type="match status" value="1"/>
</dbReference>
<protein>
    <recommendedName>
        <fullName evidence="2">histidine kinase</fullName>
        <ecNumber evidence="2">2.7.13.3</ecNumber>
    </recommendedName>
</protein>
<dbReference type="EMBL" id="JAUSVS010000008">
    <property type="protein sequence ID" value="MDQ0465900.1"/>
    <property type="molecule type" value="Genomic_DNA"/>
</dbReference>
<keyword evidence="6" id="KW-0472">Membrane</keyword>
<dbReference type="CDD" id="cd00082">
    <property type="entry name" value="HisKA"/>
    <property type="match status" value="1"/>
</dbReference>
<evidence type="ECO:0000313" key="9">
    <source>
        <dbReference type="EMBL" id="MDQ0465900.1"/>
    </source>
</evidence>
<dbReference type="InterPro" id="IPR005467">
    <property type="entry name" value="His_kinase_dom"/>
</dbReference>
<comment type="caution">
    <text evidence="9">The sequence shown here is derived from an EMBL/GenBank/DDBJ whole genome shotgun (WGS) entry which is preliminary data.</text>
</comment>
<dbReference type="InterPro" id="IPR003594">
    <property type="entry name" value="HATPase_dom"/>
</dbReference>
<keyword evidence="10" id="KW-1185">Reference proteome</keyword>
<dbReference type="SMART" id="SM00387">
    <property type="entry name" value="HATPase_c"/>
    <property type="match status" value="1"/>
</dbReference>
<dbReference type="SUPFAM" id="SSF55874">
    <property type="entry name" value="ATPase domain of HSP90 chaperone/DNA topoisomerase II/histidine kinase"/>
    <property type="match status" value="1"/>
</dbReference>
<dbReference type="Gene3D" id="3.30.565.10">
    <property type="entry name" value="Histidine kinase-like ATPase, C-terminal domain"/>
    <property type="match status" value="1"/>
</dbReference>
<dbReference type="Pfam" id="PF02518">
    <property type="entry name" value="HATPase_c"/>
    <property type="match status" value="1"/>
</dbReference>
<dbReference type="PANTHER" id="PTHR43065:SF49">
    <property type="entry name" value="HISTIDINE KINASE"/>
    <property type="match status" value="1"/>
</dbReference>
<dbReference type="InterPro" id="IPR011006">
    <property type="entry name" value="CheY-like_superfamily"/>
</dbReference>
<dbReference type="InterPro" id="IPR036097">
    <property type="entry name" value="HisK_dim/P_sf"/>
</dbReference>
<accession>A0ABU0IWZ7</accession>
<proteinExistence type="predicted"/>
<dbReference type="SMART" id="SM00388">
    <property type="entry name" value="HisKA"/>
    <property type="match status" value="1"/>
</dbReference>
<keyword evidence="6" id="KW-1133">Transmembrane helix</keyword>
<feature type="transmembrane region" description="Helical" evidence="6">
    <location>
        <begin position="298"/>
        <end position="321"/>
    </location>
</feature>
<keyword evidence="3 4" id="KW-0597">Phosphoprotein</keyword>
<evidence type="ECO:0000256" key="2">
    <source>
        <dbReference type="ARBA" id="ARBA00012438"/>
    </source>
</evidence>
<dbReference type="PANTHER" id="PTHR43065">
    <property type="entry name" value="SENSOR HISTIDINE KINASE"/>
    <property type="match status" value="1"/>
</dbReference>
<evidence type="ECO:0000313" key="10">
    <source>
        <dbReference type="Proteomes" id="UP001228905"/>
    </source>
</evidence>
<dbReference type="Gene3D" id="3.40.50.2300">
    <property type="match status" value="1"/>
</dbReference>
<dbReference type="InterPro" id="IPR001789">
    <property type="entry name" value="Sig_transdc_resp-reg_receiver"/>
</dbReference>
<keyword evidence="9" id="KW-0418">Kinase</keyword>
<keyword evidence="9" id="KW-0808">Transferase</keyword>
<evidence type="ECO:0000259" key="7">
    <source>
        <dbReference type="PROSITE" id="PS50109"/>
    </source>
</evidence>
<dbReference type="Pfam" id="PF00072">
    <property type="entry name" value="Response_reg"/>
    <property type="match status" value="1"/>
</dbReference>
<feature type="domain" description="Histidine kinase" evidence="7">
    <location>
        <begin position="405"/>
        <end position="624"/>
    </location>
</feature>
<dbReference type="PRINTS" id="PR00344">
    <property type="entry name" value="BCTRLSENSOR"/>
</dbReference>
<evidence type="ECO:0000256" key="6">
    <source>
        <dbReference type="SAM" id="Phobius"/>
    </source>
</evidence>
<dbReference type="GO" id="GO:0016301">
    <property type="term" value="F:kinase activity"/>
    <property type="evidence" value="ECO:0007669"/>
    <property type="project" value="UniProtKB-KW"/>
</dbReference>
<feature type="domain" description="Response regulatory" evidence="8">
    <location>
        <begin position="645"/>
        <end position="757"/>
    </location>
</feature>
<keyword evidence="6" id="KW-0812">Transmembrane</keyword>
<keyword evidence="5" id="KW-0175">Coiled coil</keyword>
<dbReference type="CDD" id="cd18774">
    <property type="entry name" value="PDC2_HK_sensor"/>
    <property type="match status" value="1"/>
</dbReference>
<evidence type="ECO:0000259" key="8">
    <source>
        <dbReference type="PROSITE" id="PS50110"/>
    </source>
</evidence>
<gene>
    <name evidence="9" type="ORF">QO010_003692</name>
</gene>
<dbReference type="PROSITE" id="PS50110">
    <property type="entry name" value="RESPONSE_REGULATORY"/>
    <property type="match status" value="1"/>
</dbReference>
<dbReference type="InterPro" id="IPR004358">
    <property type="entry name" value="Sig_transdc_His_kin-like_C"/>
</dbReference>
<dbReference type="SMART" id="SM00448">
    <property type="entry name" value="REC"/>
    <property type="match status" value="1"/>
</dbReference>
<comment type="catalytic activity">
    <reaction evidence="1">
        <text>ATP + protein L-histidine = ADP + protein N-phospho-L-histidine.</text>
        <dbReference type="EC" id="2.7.13.3"/>
    </reaction>
</comment>
<dbReference type="InterPro" id="IPR003661">
    <property type="entry name" value="HisK_dim/P_dom"/>
</dbReference>
<organism evidence="9 10">
    <name type="scientific">Caulobacter ginsengisoli</name>
    <dbReference type="NCBI Taxonomy" id="400775"/>
    <lineage>
        <taxon>Bacteria</taxon>
        <taxon>Pseudomonadati</taxon>
        <taxon>Pseudomonadota</taxon>
        <taxon>Alphaproteobacteria</taxon>
        <taxon>Caulobacterales</taxon>
        <taxon>Caulobacteraceae</taxon>
        <taxon>Caulobacter</taxon>
    </lineage>
</organism>
<dbReference type="SUPFAM" id="SSF47384">
    <property type="entry name" value="Homodimeric domain of signal transducing histidine kinase"/>
    <property type="match status" value="1"/>
</dbReference>
<name>A0ABU0IWZ7_9CAUL</name>
<dbReference type="EC" id="2.7.13.3" evidence="2"/>
<sequence>MTSRDIASSSPETKQPPARRRIIGSFAARLNLLVAVMVVTSGVALALLSVDAARSHRATNERQLAGVARALSLASDGEVAKMEAMARTLAASPYLQLGELRAFELQARKVTGAPMAWIVLVDPSGRQLVNTLAAPGAPLPGRAKPDFAARWTRLQTQDRVISNLATGRLHKGPILAVDVLVRRNGKPAYDLAVITTPAAMQEILDRQDLPKGWYGGLIDGEARLIARNIDPLPNIGRLASPDMRERLKTAREGVFEGVSLDGRKVLSAFHTSSVTGWTMGVAMPRSEGAGYLDRSLRLALLAVAGLMLAGVVTAVLLASAANRAMAQLTQAARGVGDGGPVAFRPSGVSEIDAVGTALAEASSRLTARETELRELNETLEARVQEASEKLIQAQKLEAMGRLVGGVAHDFNNLLTAVLGNIDMLRRRLTEPKLIRYADRAQEAAERGARLTGQLLAFARKQRLKPQPVDVAQALGAMSDLLSGALGGQVALTMTFPEGLSAAQADPTQLELIVLNLAINARDAMDNGGQLQITAARRTVTQHGAPESPPPGDFVVISVTDTGAGMSPDVRARAFEPFFTTKEIGRGSGLGLSQILGVVQQLGGGVEIETGAGGTRVDVFLPVAEHGAAAPKTAPTPDAAPLKGLRLLLVDDDDQVRVAAAGQLEELGLTVHSAASGEAALAWLDEGGGIDLALLDFAMPGLNGVETARRIAERRPNAPITLMSGFAEAETLASLWTGRLVSKPFTVAELILALTAGLKVES</sequence>
<evidence type="ECO:0000256" key="1">
    <source>
        <dbReference type="ARBA" id="ARBA00000085"/>
    </source>
</evidence>
<dbReference type="Proteomes" id="UP001228905">
    <property type="component" value="Unassembled WGS sequence"/>
</dbReference>
<evidence type="ECO:0000256" key="3">
    <source>
        <dbReference type="ARBA" id="ARBA00022553"/>
    </source>
</evidence>
<dbReference type="Gene3D" id="1.10.287.130">
    <property type="match status" value="1"/>
</dbReference>
<evidence type="ECO:0000256" key="4">
    <source>
        <dbReference type="PROSITE-ProRule" id="PRU00169"/>
    </source>
</evidence>
<feature type="modified residue" description="4-aspartylphosphate" evidence="4">
    <location>
        <position position="695"/>
    </location>
</feature>
<evidence type="ECO:0000256" key="5">
    <source>
        <dbReference type="SAM" id="Coils"/>
    </source>
</evidence>
<dbReference type="PROSITE" id="PS50109">
    <property type="entry name" value="HIS_KIN"/>
    <property type="match status" value="1"/>
</dbReference>
<dbReference type="InterPro" id="IPR036890">
    <property type="entry name" value="HATPase_C_sf"/>
</dbReference>